<dbReference type="EMBL" id="JAEPRD010000019">
    <property type="protein sequence ID" value="KAG2208468.1"/>
    <property type="molecule type" value="Genomic_DNA"/>
</dbReference>
<keyword evidence="2 5" id="KW-0812">Transmembrane</keyword>
<dbReference type="PANTHER" id="PTHR31465:SF1">
    <property type="entry name" value="PROTEIN RTA1-RELATED"/>
    <property type="match status" value="1"/>
</dbReference>
<evidence type="ECO:0008006" key="8">
    <source>
        <dbReference type="Google" id="ProtNLM"/>
    </source>
</evidence>
<sequence length="280" mass="31592">MSTQITISELDLAYFHYIPNRPACYVGIAVFSILFILLNIRVLTSGYRWYVYLLPLTAAAEVVGFALRYICSKNPTTDVFTAMSILLLISANIMALVNYKAVGDVIQLSGVETRYYVIGPNFARNFYKTNLVASILQAVGGGLQASSGSRSTGFTLTIVGITIQLVFFAIFLVSVHYVNTCPDYRLHYNGQNHKRSVMRVMYITMALLFVRSLYRLANYVIVYNNFGEVHEWTFYVFDALLIAVCFLIHCIWFIGHYIPRGTLDIEGKGPDAIYITRSNV</sequence>
<reference evidence="6" key="1">
    <citation type="submission" date="2020-12" db="EMBL/GenBank/DDBJ databases">
        <title>Metabolic potential, ecology and presence of endohyphal bacteria is reflected in genomic diversity of Mucoromycotina.</title>
        <authorList>
            <person name="Muszewska A."/>
            <person name="Okrasinska A."/>
            <person name="Steczkiewicz K."/>
            <person name="Drgas O."/>
            <person name="Orlowska M."/>
            <person name="Perlinska-Lenart U."/>
            <person name="Aleksandrzak-Piekarczyk T."/>
            <person name="Szatraj K."/>
            <person name="Zielenkiewicz U."/>
            <person name="Pilsyk S."/>
            <person name="Malc E."/>
            <person name="Mieczkowski P."/>
            <person name="Kruszewska J.S."/>
            <person name="Biernat P."/>
            <person name="Pawlowska J."/>
        </authorList>
    </citation>
    <scope>NUCLEOTIDE SEQUENCE</scope>
    <source>
        <strain evidence="6">WA0000017839</strain>
    </source>
</reference>
<dbReference type="Proteomes" id="UP000603453">
    <property type="component" value="Unassembled WGS sequence"/>
</dbReference>
<feature type="transmembrane region" description="Helical" evidence="5">
    <location>
        <begin position="196"/>
        <end position="214"/>
    </location>
</feature>
<keyword evidence="4 5" id="KW-0472">Membrane</keyword>
<feature type="transmembrane region" description="Helical" evidence="5">
    <location>
        <begin position="23"/>
        <end position="43"/>
    </location>
</feature>
<evidence type="ECO:0000256" key="4">
    <source>
        <dbReference type="ARBA" id="ARBA00023136"/>
    </source>
</evidence>
<evidence type="ECO:0000256" key="1">
    <source>
        <dbReference type="ARBA" id="ARBA00004141"/>
    </source>
</evidence>
<dbReference type="AlphaFoldDB" id="A0A8H7REY0"/>
<evidence type="ECO:0000256" key="5">
    <source>
        <dbReference type="SAM" id="Phobius"/>
    </source>
</evidence>
<feature type="transmembrane region" description="Helical" evidence="5">
    <location>
        <begin position="49"/>
        <end position="67"/>
    </location>
</feature>
<gene>
    <name evidence="6" type="ORF">INT47_010164</name>
</gene>
<feature type="transmembrane region" description="Helical" evidence="5">
    <location>
        <begin position="234"/>
        <end position="254"/>
    </location>
</feature>
<proteinExistence type="predicted"/>
<keyword evidence="7" id="KW-1185">Reference proteome</keyword>
<organism evidence="6 7">
    <name type="scientific">Mucor saturninus</name>
    <dbReference type="NCBI Taxonomy" id="64648"/>
    <lineage>
        <taxon>Eukaryota</taxon>
        <taxon>Fungi</taxon>
        <taxon>Fungi incertae sedis</taxon>
        <taxon>Mucoromycota</taxon>
        <taxon>Mucoromycotina</taxon>
        <taxon>Mucoromycetes</taxon>
        <taxon>Mucorales</taxon>
        <taxon>Mucorineae</taxon>
        <taxon>Mucoraceae</taxon>
        <taxon>Mucor</taxon>
    </lineage>
</organism>
<feature type="transmembrane region" description="Helical" evidence="5">
    <location>
        <begin position="79"/>
        <end position="99"/>
    </location>
</feature>
<evidence type="ECO:0000313" key="6">
    <source>
        <dbReference type="EMBL" id="KAG2208468.1"/>
    </source>
</evidence>
<comment type="caution">
    <text evidence="6">The sequence shown here is derived from an EMBL/GenBank/DDBJ whole genome shotgun (WGS) entry which is preliminary data.</text>
</comment>
<comment type="subcellular location">
    <subcellularLocation>
        <location evidence="1">Membrane</location>
        <topology evidence="1">Multi-pass membrane protein</topology>
    </subcellularLocation>
</comment>
<feature type="transmembrane region" description="Helical" evidence="5">
    <location>
        <begin position="153"/>
        <end position="175"/>
    </location>
</feature>
<accession>A0A8H7REY0</accession>
<evidence type="ECO:0000256" key="3">
    <source>
        <dbReference type="ARBA" id="ARBA00022989"/>
    </source>
</evidence>
<dbReference type="PANTHER" id="PTHR31465">
    <property type="entry name" value="PROTEIN RTA1-RELATED"/>
    <property type="match status" value="1"/>
</dbReference>
<name>A0A8H7REY0_9FUNG</name>
<dbReference type="Pfam" id="PF04479">
    <property type="entry name" value="RTA1"/>
    <property type="match status" value="1"/>
</dbReference>
<dbReference type="InterPro" id="IPR007568">
    <property type="entry name" value="RTA1"/>
</dbReference>
<evidence type="ECO:0000313" key="7">
    <source>
        <dbReference type="Proteomes" id="UP000603453"/>
    </source>
</evidence>
<protein>
    <recommendedName>
        <fullName evidence="8">RTA1-domain-containing protein</fullName>
    </recommendedName>
</protein>
<dbReference type="GO" id="GO:0016020">
    <property type="term" value="C:membrane"/>
    <property type="evidence" value="ECO:0007669"/>
    <property type="project" value="UniProtKB-SubCell"/>
</dbReference>
<keyword evidence="3 5" id="KW-1133">Transmembrane helix</keyword>
<evidence type="ECO:0000256" key="2">
    <source>
        <dbReference type="ARBA" id="ARBA00022692"/>
    </source>
</evidence>
<dbReference type="OrthoDB" id="3358017at2759"/>